<feature type="chain" id="PRO_5027036971" evidence="1">
    <location>
        <begin position="21"/>
        <end position="125"/>
    </location>
</feature>
<organism evidence="2 3">
    <name type="scientific">Aliivibrio finisterrensis</name>
    <dbReference type="NCBI Taxonomy" id="511998"/>
    <lineage>
        <taxon>Bacteria</taxon>
        <taxon>Pseudomonadati</taxon>
        <taxon>Pseudomonadota</taxon>
        <taxon>Gammaproteobacteria</taxon>
        <taxon>Vibrionales</taxon>
        <taxon>Vibrionaceae</taxon>
        <taxon>Aliivibrio</taxon>
    </lineage>
</organism>
<feature type="signal peptide" evidence="1">
    <location>
        <begin position="1"/>
        <end position="20"/>
    </location>
</feature>
<evidence type="ECO:0000256" key="1">
    <source>
        <dbReference type="SAM" id="SignalP"/>
    </source>
</evidence>
<name>A0A6N6RX30_9GAMM</name>
<evidence type="ECO:0000313" key="2">
    <source>
        <dbReference type="EMBL" id="KAB2825941.1"/>
    </source>
</evidence>
<gene>
    <name evidence="2" type="ORF">F8B77_04470</name>
</gene>
<keyword evidence="1" id="KW-0732">Signal</keyword>
<reference evidence="2 3" key="1">
    <citation type="submission" date="2019-09" db="EMBL/GenBank/DDBJ databases">
        <title>Genome of Aliivibrio finisterrensis LMG 23869 (type strain).</title>
        <authorList>
            <person name="Bowman J.P."/>
        </authorList>
    </citation>
    <scope>NUCLEOTIDE SEQUENCE [LARGE SCALE GENOMIC DNA]</scope>
    <source>
        <strain evidence="2 3">LMG 23869</strain>
    </source>
</reference>
<dbReference type="Proteomes" id="UP000434870">
    <property type="component" value="Unassembled WGS sequence"/>
</dbReference>
<sequence>MKFNKILFLLAALTCTNALAKDTATSETEEKRPNKPFVITGDEIQPLSDTHWRVKVSYAEAVKVRCVAFDESEQAVAIDSIAVIPPFSVSDMYIREDDGKIEEVKCWITSTRSEDLAKDYIRHDT</sequence>
<comment type="caution">
    <text evidence="2">The sequence shown here is derived from an EMBL/GenBank/DDBJ whole genome shotgun (WGS) entry which is preliminary data.</text>
</comment>
<accession>A0A6N6RX30</accession>
<protein>
    <submittedName>
        <fullName evidence="2">Uncharacterized protein</fullName>
    </submittedName>
</protein>
<dbReference type="EMBL" id="WBVP01000003">
    <property type="protein sequence ID" value="KAB2825941.1"/>
    <property type="molecule type" value="Genomic_DNA"/>
</dbReference>
<dbReference type="RefSeq" id="WP_151654081.1">
    <property type="nucleotide sequence ID" value="NZ_WBVP01000003.1"/>
</dbReference>
<evidence type="ECO:0000313" key="3">
    <source>
        <dbReference type="Proteomes" id="UP000434870"/>
    </source>
</evidence>
<proteinExistence type="predicted"/>
<dbReference type="AlphaFoldDB" id="A0A6N6RX30"/>